<dbReference type="RefSeq" id="WP_122014111.1">
    <property type="nucleotide sequence ID" value="NZ_CP033169.1"/>
</dbReference>
<dbReference type="Proteomes" id="UP000280960">
    <property type="component" value="Chromosome"/>
</dbReference>
<accession>A0A3G2R2K3</accession>
<dbReference type="KEGG" id="bacg:D2962_03085"/>
<gene>
    <name evidence="1" type="ORF">D2962_03085</name>
</gene>
<name>A0A3G2R2K3_9FIRM</name>
<dbReference type="EMBL" id="CP033169">
    <property type="protein sequence ID" value="AYO29726.1"/>
    <property type="molecule type" value="Genomic_DNA"/>
</dbReference>
<proteinExistence type="predicted"/>
<organism evidence="1 2">
    <name type="scientific">Biomaibacter acetigenes</name>
    <dbReference type="NCBI Taxonomy" id="2316383"/>
    <lineage>
        <taxon>Bacteria</taxon>
        <taxon>Bacillati</taxon>
        <taxon>Bacillota</taxon>
        <taxon>Clostridia</taxon>
        <taxon>Thermosediminibacterales</taxon>
        <taxon>Tepidanaerobacteraceae</taxon>
        <taxon>Biomaibacter</taxon>
    </lineage>
</organism>
<sequence>MPEETILYSGLYIAFEGFEVETKIYLERDSGEARTGTGFATGAGYLAFALYKVFIEGENK</sequence>
<dbReference type="AlphaFoldDB" id="A0A3G2R2K3"/>
<evidence type="ECO:0000313" key="1">
    <source>
        <dbReference type="EMBL" id="AYO29726.1"/>
    </source>
</evidence>
<reference evidence="1 2" key="1">
    <citation type="submission" date="2018-10" db="EMBL/GenBank/DDBJ databases">
        <authorList>
            <person name="Zhang X."/>
        </authorList>
    </citation>
    <scope>NUCLEOTIDE SEQUENCE [LARGE SCALE GENOMIC DNA]</scope>
    <source>
        <strain evidence="1 2">SK-G1</strain>
    </source>
</reference>
<evidence type="ECO:0000313" key="2">
    <source>
        <dbReference type="Proteomes" id="UP000280960"/>
    </source>
</evidence>
<keyword evidence="2" id="KW-1185">Reference proteome</keyword>
<protein>
    <submittedName>
        <fullName evidence="1">Uncharacterized protein</fullName>
    </submittedName>
</protein>